<name>A0A2N9GKB1_FAGSY</name>
<protein>
    <submittedName>
        <fullName evidence="2">Uncharacterized protein</fullName>
    </submittedName>
</protein>
<dbReference type="AlphaFoldDB" id="A0A2N9GKB1"/>
<reference evidence="2" key="1">
    <citation type="submission" date="2018-02" db="EMBL/GenBank/DDBJ databases">
        <authorList>
            <person name="Cohen D.B."/>
            <person name="Kent A.D."/>
        </authorList>
    </citation>
    <scope>NUCLEOTIDE SEQUENCE</scope>
</reference>
<accession>A0A2N9GKB1</accession>
<sequence>MGFDAHGGLVIGATVIFSDSLTQLSLEDVLAQEVASDEEWEEREPLGGYASGATMIPMDLSTSVLCGGKRQQREASPRHPTCSGNKGA</sequence>
<proteinExistence type="predicted"/>
<dbReference type="EMBL" id="OIVN01002348">
    <property type="protein sequence ID" value="SPD02897.1"/>
    <property type="molecule type" value="Genomic_DNA"/>
</dbReference>
<evidence type="ECO:0000256" key="1">
    <source>
        <dbReference type="SAM" id="MobiDB-lite"/>
    </source>
</evidence>
<organism evidence="2">
    <name type="scientific">Fagus sylvatica</name>
    <name type="common">Beechnut</name>
    <dbReference type="NCBI Taxonomy" id="28930"/>
    <lineage>
        <taxon>Eukaryota</taxon>
        <taxon>Viridiplantae</taxon>
        <taxon>Streptophyta</taxon>
        <taxon>Embryophyta</taxon>
        <taxon>Tracheophyta</taxon>
        <taxon>Spermatophyta</taxon>
        <taxon>Magnoliopsida</taxon>
        <taxon>eudicotyledons</taxon>
        <taxon>Gunneridae</taxon>
        <taxon>Pentapetalae</taxon>
        <taxon>rosids</taxon>
        <taxon>fabids</taxon>
        <taxon>Fagales</taxon>
        <taxon>Fagaceae</taxon>
        <taxon>Fagus</taxon>
    </lineage>
</organism>
<evidence type="ECO:0000313" key="2">
    <source>
        <dbReference type="EMBL" id="SPD02897.1"/>
    </source>
</evidence>
<gene>
    <name evidence="2" type="ORF">FSB_LOCUS30779</name>
</gene>
<feature type="region of interest" description="Disordered" evidence="1">
    <location>
        <begin position="66"/>
        <end position="88"/>
    </location>
</feature>